<sequence length="71" mass="8115">MDTFATYQASYRAPGITQKRNALGVYSSQYFSNRYQALIERYESKPNISCKGNGWDNTLIESIISRLKVSI</sequence>
<gene>
    <name evidence="1" type="ORF">SAMN02745729_11613</name>
</gene>
<proteinExistence type="predicted"/>
<dbReference type="EMBL" id="FNRJ01000016">
    <property type="protein sequence ID" value="SEB08260.1"/>
    <property type="molecule type" value="Genomic_DNA"/>
</dbReference>
<organism evidence="1 2">
    <name type="scientific">Marinobacterium iners DSM 11526</name>
    <dbReference type="NCBI Taxonomy" id="1122198"/>
    <lineage>
        <taxon>Bacteria</taxon>
        <taxon>Pseudomonadati</taxon>
        <taxon>Pseudomonadota</taxon>
        <taxon>Gammaproteobacteria</taxon>
        <taxon>Oceanospirillales</taxon>
        <taxon>Oceanospirillaceae</taxon>
        <taxon>Marinobacterium</taxon>
    </lineage>
</organism>
<evidence type="ECO:0000313" key="1">
    <source>
        <dbReference type="EMBL" id="SEB08260.1"/>
    </source>
</evidence>
<dbReference type="STRING" id="1122198.SAMN02745729_11613"/>
<reference evidence="2" key="1">
    <citation type="submission" date="2016-10" db="EMBL/GenBank/DDBJ databases">
        <authorList>
            <person name="Varghese N."/>
            <person name="Submissions S."/>
        </authorList>
    </citation>
    <scope>NUCLEOTIDE SEQUENCE [LARGE SCALE GENOMIC DNA]</scope>
    <source>
        <strain evidence="2">DSM 11526</strain>
    </source>
</reference>
<keyword evidence="2" id="KW-1185">Reference proteome</keyword>
<dbReference type="Proteomes" id="UP000242469">
    <property type="component" value="Unassembled WGS sequence"/>
</dbReference>
<evidence type="ECO:0000313" key="2">
    <source>
        <dbReference type="Proteomes" id="UP000242469"/>
    </source>
</evidence>
<dbReference type="AlphaFoldDB" id="A0A1H4GGY8"/>
<accession>A0A1H4GGY8</accession>
<protein>
    <submittedName>
        <fullName evidence="1">Uncharacterized protein</fullName>
    </submittedName>
</protein>
<name>A0A1H4GGY8_9GAMM</name>